<dbReference type="InterPro" id="IPR020595">
    <property type="entry name" value="MnmG-rel_CS"/>
</dbReference>
<dbReference type="HAMAP" id="MF_00129">
    <property type="entry name" value="MnmG_GidA"/>
    <property type="match status" value="1"/>
</dbReference>
<dbReference type="PANTHER" id="PTHR11806">
    <property type="entry name" value="GLUCOSE INHIBITED DIVISION PROTEIN A"/>
    <property type="match status" value="1"/>
</dbReference>
<keyword evidence="13" id="KW-1185">Reference proteome</keyword>
<feature type="binding site" evidence="10">
    <location>
        <begin position="14"/>
        <end position="19"/>
    </location>
    <ligand>
        <name>FAD</name>
        <dbReference type="ChEBI" id="CHEBI:57692"/>
    </ligand>
</feature>
<evidence type="ECO:0000256" key="5">
    <source>
        <dbReference type="ARBA" id="ARBA00022694"/>
    </source>
</evidence>
<dbReference type="NCBIfam" id="TIGR00136">
    <property type="entry name" value="mnmG_gidA"/>
    <property type="match status" value="1"/>
</dbReference>
<comment type="cofactor">
    <cofactor evidence="1 10">
        <name>FAD</name>
        <dbReference type="ChEBI" id="CHEBI:57692"/>
    </cofactor>
</comment>
<dbReference type="InterPro" id="IPR040131">
    <property type="entry name" value="MnmG_N"/>
</dbReference>
<dbReference type="PROSITE" id="PS01280">
    <property type="entry name" value="GIDA_1"/>
    <property type="match status" value="1"/>
</dbReference>
<reference evidence="12 13" key="1">
    <citation type="submission" date="2021-01" db="EMBL/GenBank/DDBJ databases">
        <title>Genomic Encyclopedia of Type Strains, Phase IV (KMG-IV): sequencing the most valuable type-strain genomes for metagenomic binning, comparative biology and taxonomic classification.</title>
        <authorList>
            <person name="Goeker M."/>
        </authorList>
    </citation>
    <scope>NUCLEOTIDE SEQUENCE [LARGE SCALE GENOMIC DNA]</scope>
    <source>
        <strain evidence="12 13">DSM 25890</strain>
    </source>
</reference>
<dbReference type="PANTHER" id="PTHR11806:SF0">
    <property type="entry name" value="PROTEIN MTO1 HOMOLOG, MITOCHONDRIAL"/>
    <property type="match status" value="1"/>
</dbReference>
<comment type="caution">
    <text evidence="10">Lacks conserved residue(s) required for the propagation of feature annotation.</text>
</comment>
<dbReference type="PRINTS" id="PR00411">
    <property type="entry name" value="PNDRDTASEI"/>
</dbReference>
<evidence type="ECO:0000256" key="10">
    <source>
        <dbReference type="HAMAP-Rule" id="MF_00129"/>
    </source>
</evidence>
<comment type="subunit">
    <text evidence="8 10">Homodimer. Heterotetramer of two MnmE and two MnmG subunits.</text>
</comment>
<dbReference type="Gene3D" id="1.10.150.570">
    <property type="entry name" value="GidA associated domain, C-terminal subdomain"/>
    <property type="match status" value="1"/>
</dbReference>
<dbReference type="InterPro" id="IPR026904">
    <property type="entry name" value="MnmG_C"/>
</dbReference>
<dbReference type="InterPro" id="IPR049312">
    <property type="entry name" value="GIDA_C_N"/>
</dbReference>
<evidence type="ECO:0000256" key="6">
    <source>
        <dbReference type="ARBA" id="ARBA00022827"/>
    </source>
</evidence>
<dbReference type="InterPro" id="IPR002218">
    <property type="entry name" value="MnmG-rel"/>
</dbReference>
<dbReference type="InterPro" id="IPR036188">
    <property type="entry name" value="FAD/NAD-bd_sf"/>
</dbReference>
<accession>A0ABS2NRJ5</accession>
<comment type="caution">
    <text evidence="12">The sequence shown here is derived from an EMBL/GenBank/DDBJ whole genome shotgun (WGS) entry which is preliminary data.</text>
</comment>
<dbReference type="SMART" id="SM01228">
    <property type="entry name" value="GIDA_assoc_3"/>
    <property type="match status" value="1"/>
</dbReference>
<organism evidence="12 13">
    <name type="scientific">Alkaliphilus hydrothermalis</name>
    <dbReference type="NCBI Taxonomy" id="1482730"/>
    <lineage>
        <taxon>Bacteria</taxon>
        <taxon>Bacillati</taxon>
        <taxon>Bacillota</taxon>
        <taxon>Clostridia</taxon>
        <taxon>Peptostreptococcales</taxon>
        <taxon>Natronincolaceae</taxon>
        <taxon>Alkaliphilus</taxon>
    </lineage>
</organism>
<protein>
    <recommendedName>
        <fullName evidence="3 10">tRNA uridine 5-carboxymethylaminomethyl modification enzyme MnmG</fullName>
    </recommendedName>
    <alternativeName>
        <fullName evidence="9 10">Glucose-inhibited division protein A</fullName>
    </alternativeName>
</protein>
<dbReference type="InterPro" id="IPR004416">
    <property type="entry name" value="MnmG"/>
</dbReference>
<dbReference type="PRINTS" id="PR00368">
    <property type="entry name" value="FADPNR"/>
</dbReference>
<evidence type="ECO:0000259" key="11">
    <source>
        <dbReference type="SMART" id="SM01228"/>
    </source>
</evidence>
<comment type="subcellular location">
    <subcellularLocation>
        <location evidence="10">Cytoplasm</location>
    </subcellularLocation>
</comment>
<dbReference type="RefSeq" id="WP_204402960.1">
    <property type="nucleotide sequence ID" value="NZ_JAFBEE010000014.1"/>
</dbReference>
<dbReference type="Pfam" id="PF01134">
    <property type="entry name" value="GIDA"/>
    <property type="match status" value="1"/>
</dbReference>
<evidence type="ECO:0000256" key="9">
    <source>
        <dbReference type="ARBA" id="ARBA00031800"/>
    </source>
</evidence>
<dbReference type="Pfam" id="PF21680">
    <property type="entry name" value="GIDA_C_1st"/>
    <property type="match status" value="1"/>
</dbReference>
<comment type="function">
    <text evidence="10">NAD-binding protein involved in the addition of a carboxymethylaminomethyl (cmnm) group at the wobble position (U34) of certain tRNAs, forming tRNA-cmnm(5)s(2)U34.</text>
</comment>
<dbReference type="InterPro" id="IPR044920">
    <property type="entry name" value="MnmG_C_subdom_sf"/>
</dbReference>
<evidence type="ECO:0000256" key="8">
    <source>
        <dbReference type="ARBA" id="ARBA00025948"/>
    </source>
</evidence>
<evidence type="ECO:0000256" key="7">
    <source>
        <dbReference type="ARBA" id="ARBA00023027"/>
    </source>
</evidence>
<evidence type="ECO:0000256" key="2">
    <source>
        <dbReference type="ARBA" id="ARBA00007653"/>
    </source>
</evidence>
<evidence type="ECO:0000256" key="4">
    <source>
        <dbReference type="ARBA" id="ARBA00022630"/>
    </source>
</evidence>
<keyword evidence="10" id="KW-0963">Cytoplasm</keyword>
<name>A0ABS2NRJ5_9FIRM</name>
<dbReference type="PROSITE" id="PS01281">
    <property type="entry name" value="GIDA_2"/>
    <property type="match status" value="1"/>
</dbReference>
<dbReference type="Gene3D" id="3.50.50.60">
    <property type="entry name" value="FAD/NAD(P)-binding domain"/>
    <property type="match status" value="2"/>
</dbReference>
<feature type="binding site" evidence="10">
    <location>
        <begin position="273"/>
        <end position="287"/>
    </location>
    <ligand>
        <name>NAD(+)</name>
        <dbReference type="ChEBI" id="CHEBI:57540"/>
    </ligand>
</feature>
<evidence type="ECO:0000256" key="1">
    <source>
        <dbReference type="ARBA" id="ARBA00001974"/>
    </source>
</evidence>
<feature type="domain" description="tRNA uridine 5-carboxymethylaminomethyl modification enzyme C-terminal subdomain" evidence="11">
    <location>
        <begin position="545"/>
        <end position="616"/>
    </location>
</feature>
<dbReference type="InterPro" id="IPR047001">
    <property type="entry name" value="MnmG_C_subdom"/>
</dbReference>
<keyword evidence="5 10" id="KW-0819">tRNA processing</keyword>
<evidence type="ECO:0000313" key="12">
    <source>
        <dbReference type="EMBL" id="MBM7615585.1"/>
    </source>
</evidence>
<dbReference type="Pfam" id="PF13932">
    <property type="entry name" value="SAM_GIDA_C"/>
    <property type="match status" value="1"/>
</dbReference>
<keyword evidence="6 10" id="KW-0274">FAD</keyword>
<evidence type="ECO:0000256" key="3">
    <source>
        <dbReference type="ARBA" id="ARBA00020461"/>
    </source>
</evidence>
<sequence length="629" mass="70534">MKYHRGTYDIIIVGGGHAGCEAALASARMGCNTLMLTLTLDAIAMMPCNPSIGGTGKGHLVKEIDALGGEMGINTDRAFIQSRMLNTAKGPAVHSLRAQADKTRYHIEMKKTIENQENLDLIQGEVVDLIVEENTVKGVVMRSGAEFHSKAVVLATGVYLRSKIFIGEFNYEAGPNGLFPALFLTDRLKSLGCDLRRFKTGTPARIHADTIDYSKMTIQPGDEEIVPFSFMNDKLSLEQHPCWLTRTTGDTLRIIKQNLHRSAFYRGDMEGVGPRYCPSIEDKVVRFEDKQTHQLFIEPEGVDTKEMYVQGMSTSLPEEVQIEMLHSVVGLEDCKVMRPAYAIEYDCINPTQLKPSLEIKHVENLFSAGQFNGTSGYEEAAAQGLMAGINAVLKIRGEEPLVLDRSEAYIGVIIDDLVTKGTNEPYRMMTSRAEYRLVLRQDNADLRLTEKSYKIGLATKERYDKVMDKKIKVEAEIERLKGKSVSPNVANPILEEIGSALLKGGISLYELLKRPEVSYQEIKRIENGEEHELLKYVEEQVSIVIKYEGYIEKQLRQIDQFKKLENKKIPEDIEFHSIDGLRLEARQKLTDIRPLSVGQASRISGVSPADISVLLVYLEQRRRQGKGEV</sequence>
<dbReference type="EMBL" id="JAFBEE010000014">
    <property type="protein sequence ID" value="MBM7615585.1"/>
    <property type="molecule type" value="Genomic_DNA"/>
</dbReference>
<dbReference type="SUPFAM" id="SSF51905">
    <property type="entry name" value="FAD/NAD(P)-binding domain"/>
    <property type="match status" value="1"/>
</dbReference>
<dbReference type="Gene3D" id="1.10.10.1800">
    <property type="entry name" value="tRNA uridine 5-carboxymethylaminomethyl modification enzyme MnmG/GidA"/>
    <property type="match status" value="1"/>
</dbReference>
<keyword evidence="7 10" id="KW-0520">NAD</keyword>
<comment type="similarity">
    <text evidence="2 10">Belongs to the MnmG family.</text>
</comment>
<evidence type="ECO:0000313" key="13">
    <source>
        <dbReference type="Proteomes" id="UP001314796"/>
    </source>
</evidence>
<keyword evidence="4 10" id="KW-0285">Flavoprotein</keyword>
<gene>
    <name evidence="10" type="primary">mnmG</name>
    <name evidence="10" type="synonym">gidA</name>
    <name evidence="12" type="ORF">JOC73_002155</name>
</gene>
<proteinExistence type="inferred from homology"/>
<dbReference type="Proteomes" id="UP001314796">
    <property type="component" value="Unassembled WGS sequence"/>
</dbReference>